<accession>A0A7J7MQA5</accession>
<keyword evidence="4" id="KW-1185">Reference proteome</keyword>
<dbReference type="InterPro" id="IPR042099">
    <property type="entry name" value="ANL_N_sf"/>
</dbReference>
<organism evidence="3 4">
    <name type="scientific">Kingdonia uniflora</name>
    <dbReference type="NCBI Taxonomy" id="39325"/>
    <lineage>
        <taxon>Eukaryota</taxon>
        <taxon>Viridiplantae</taxon>
        <taxon>Streptophyta</taxon>
        <taxon>Embryophyta</taxon>
        <taxon>Tracheophyta</taxon>
        <taxon>Spermatophyta</taxon>
        <taxon>Magnoliopsida</taxon>
        <taxon>Ranunculales</taxon>
        <taxon>Circaeasteraceae</taxon>
        <taxon>Kingdonia</taxon>
    </lineage>
</organism>
<dbReference type="PANTHER" id="PTHR24095:SF14">
    <property type="entry name" value="ACETYL-COENZYME A SYNTHETASE 1"/>
    <property type="match status" value="1"/>
</dbReference>
<sequence length="333" mass="36721">MIYTATTFKYAFNYKPSDIYRCTADCSWITGHSYVTYGPLLNGYTIVLCEGIPNYPDTSWKIEIGGLRNTPLPVDEKGNEIVGENSGYLCIKNLWPGAFHTLYGGHERYETTYFKPFPAGRVDDVINASGHRIGTAEVESTLVSHPQYAEAVVVGVEHEVKGQGIYAIVTLVGGMLPPSQSMSSSSNPMKQLPIPSPIHVGGSHEHFDTSEKDIIMKNPQSKYLDVGHDPLAQIFGPVKKGFENLKDMVASLRSSGCGTIPTINVERSRMATALLREEAVAHFLNFHEHIVATRRAVLPIFLKAYNGLMALPILGSVTTFEVMVWPTLHHLVI</sequence>
<reference evidence="3 4" key="1">
    <citation type="journal article" date="2020" name="IScience">
        <title>Genome Sequencing of the Endangered Kingdonia uniflora (Circaeasteraceae, Ranunculales) Reveals Potential Mechanisms of Evolutionary Specialization.</title>
        <authorList>
            <person name="Sun Y."/>
            <person name="Deng T."/>
            <person name="Zhang A."/>
            <person name="Moore M.J."/>
            <person name="Landis J.B."/>
            <person name="Lin N."/>
            <person name="Zhang H."/>
            <person name="Zhang X."/>
            <person name="Huang J."/>
            <person name="Zhang X."/>
            <person name="Sun H."/>
            <person name="Wang H."/>
        </authorList>
    </citation>
    <scope>NUCLEOTIDE SEQUENCE [LARGE SCALE GENOMIC DNA]</scope>
    <source>
        <strain evidence="3">TB1705</strain>
        <tissue evidence="3">Leaf</tissue>
    </source>
</reference>
<evidence type="ECO:0000313" key="3">
    <source>
        <dbReference type="EMBL" id="KAF6157115.1"/>
    </source>
</evidence>
<dbReference type="Proteomes" id="UP000541444">
    <property type="component" value="Unassembled WGS sequence"/>
</dbReference>
<dbReference type="GO" id="GO:0003987">
    <property type="term" value="F:acetate-CoA ligase activity"/>
    <property type="evidence" value="ECO:0007669"/>
    <property type="project" value="UniProtKB-EC"/>
</dbReference>
<protein>
    <recommendedName>
        <fullName evidence="1">acetate--CoA ligase</fullName>
        <ecNumber evidence="1">6.2.1.1</ecNumber>
    </recommendedName>
</protein>
<dbReference type="OrthoDB" id="1706066at2759"/>
<dbReference type="SUPFAM" id="SSF56801">
    <property type="entry name" value="Acetyl-CoA synthetase-like"/>
    <property type="match status" value="1"/>
</dbReference>
<dbReference type="Gene3D" id="3.30.300.30">
    <property type="match status" value="1"/>
</dbReference>
<feature type="domain" description="AMP-binding enzyme C-terminal" evidence="2">
    <location>
        <begin position="137"/>
        <end position="173"/>
    </location>
</feature>
<dbReference type="Pfam" id="PF13193">
    <property type="entry name" value="AMP-binding_C"/>
    <property type="match status" value="1"/>
</dbReference>
<proteinExistence type="predicted"/>
<dbReference type="InterPro" id="IPR025110">
    <property type="entry name" value="AMP-bd_C"/>
</dbReference>
<dbReference type="EMBL" id="JACGCM010001281">
    <property type="protein sequence ID" value="KAF6157115.1"/>
    <property type="molecule type" value="Genomic_DNA"/>
</dbReference>
<name>A0A7J7MQA5_9MAGN</name>
<dbReference type="EC" id="6.2.1.1" evidence="1"/>
<dbReference type="AlphaFoldDB" id="A0A7J7MQA5"/>
<gene>
    <name evidence="3" type="ORF">GIB67_041576</name>
</gene>
<evidence type="ECO:0000259" key="2">
    <source>
        <dbReference type="Pfam" id="PF13193"/>
    </source>
</evidence>
<evidence type="ECO:0000256" key="1">
    <source>
        <dbReference type="ARBA" id="ARBA00013275"/>
    </source>
</evidence>
<dbReference type="PANTHER" id="PTHR24095">
    <property type="entry name" value="ACETYL-COENZYME A SYNTHETASE"/>
    <property type="match status" value="1"/>
</dbReference>
<dbReference type="GO" id="GO:0006085">
    <property type="term" value="P:acetyl-CoA biosynthetic process"/>
    <property type="evidence" value="ECO:0007669"/>
    <property type="project" value="TreeGrafter"/>
</dbReference>
<dbReference type="Gene3D" id="3.40.50.12780">
    <property type="entry name" value="N-terminal domain of ligase-like"/>
    <property type="match status" value="2"/>
</dbReference>
<evidence type="ECO:0000313" key="4">
    <source>
        <dbReference type="Proteomes" id="UP000541444"/>
    </source>
</evidence>
<comment type="caution">
    <text evidence="3">The sequence shown here is derived from an EMBL/GenBank/DDBJ whole genome shotgun (WGS) entry which is preliminary data.</text>
</comment>
<dbReference type="InterPro" id="IPR045851">
    <property type="entry name" value="AMP-bd_C_sf"/>
</dbReference>